<evidence type="ECO:0000256" key="1">
    <source>
        <dbReference type="ARBA" id="ARBA00004141"/>
    </source>
</evidence>
<proteinExistence type="predicted"/>
<reference evidence="7 8" key="1">
    <citation type="submission" date="2022-04" db="EMBL/GenBank/DDBJ databases">
        <title>Complete genome of Methanothermobacter tenebrarum strain RMAS.</title>
        <authorList>
            <person name="Nakamura K."/>
            <person name="Oshima K."/>
            <person name="Hattori M."/>
            <person name="Kamagata Y."/>
            <person name="Takamizawa K."/>
        </authorList>
    </citation>
    <scope>NUCLEOTIDE SEQUENCE [LARGE SCALE GENOMIC DNA]</scope>
    <source>
        <strain evidence="7 8">RMAS</strain>
    </source>
</reference>
<keyword evidence="4 5" id="KW-0472">Membrane</keyword>
<accession>A0ABM7YCJ5</accession>
<feature type="transmembrane region" description="Helical" evidence="5">
    <location>
        <begin position="16"/>
        <end position="42"/>
    </location>
</feature>
<dbReference type="PANTHER" id="PTHR43229">
    <property type="entry name" value="NODULATION PROTEIN J"/>
    <property type="match status" value="1"/>
</dbReference>
<dbReference type="Pfam" id="PF01061">
    <property type="entry name" value="ABC2_membrane"/>
    <property type="match status" value="1"/>
</dbReference>
<dbReference type="EMBL" id="AP025698">
    <property type="protein sequence ID" value="BDH79102.1"/>
    <property type="molecule type" value="Genomic_DNA"/>
</dbReference>
<name>A0ABM7YCJ5_9EURY</name>
<sequence>MGQLNRALTITKKNILIYYLKGPVIIFGVLIPVFFFLTFIVGGKHLPWSFLISGLTSMTVFFTATSVSPVIMPWEAQMNTLERLIASPVSIYAIIIGDMLASVGFSLLITIIPIILALTTNITITDPLIFVLGVMLAAICFLALGSLLSTPRTNLPSNIMMLSSLIKFPLVFISGIFIPLESMGWGNYIALFSPLTYLMDIVRYSMQGVHTYPLIIDIVSLLLFTIIFFIASIKLHEATSHTEYREV</sequence>
<feature type="transmembrane region" description="Helical" evidence="5">
    <location>
        <begin position="214"/>
        <end position="233"/>
    </location>
</feature>
<dbReference type="InterPro" id="IPR051784">
    <property type="entry name" value="Nod_factor_ABC_transporter"/>
</dbReference>
<dbReference type="Proteomes" id="UP000831817">
    <property type="component" value="Chromosome"/>
</dbReference>
<dbReference type="PIRSF" id="PIRSF006648">
    <property type="entry name" value="DrrB"/>
    <property type="match status" value="1"/>
</dbReference>
<feature type="transmembrane region" description="Helical" evidence="5">
    <location>
        <begin position="128"/>
        <end position="147"/>
    </location>
</feature>
<dbReference type="PROSITE" id="PS51012">
    <property type="entry name" value="ABC_TM2"/>
    <property type="match status" value="1"/>
</dbReference>
<evidence type="ECO:0000256" key="2">
    <source>
        <dbReference type="ARBA" id="ARBA00022692"/>
    </source>
</evidence>
<evidence type="ECO:0000313" key="7">
    <source>
        <dbReference type="EMBL" id="BDH79102.1"/>
    </source>
</evidence>
<keyword evidence="3 5" id="KW-1133">Transmembrane helix</keyword>
<gene>
    <name evidence="7" type="ORF">MTTB_04810</name>
</gene>
<dbReference type="PRINTS" id="PR00164">
    <property type="entry name" value="ABC2TRNSPORT"/>
</dbReference>
<dbReference type="PANTHER" id="PTHR43229:SF2">
    <property type="entry name" value="NODULATION PROTEIN J"/>
    <property type="match status" value="1"/>
</dbReference>
<evidence type="ECO:0000256" key="4">
    <source>
        <dbReference type="ARBA" id="ARBA00023136"/>
    </source>
</evidence>
<evidence type="ECO:0000256" key="5">
    <source>
        <dbReference type="SAM" id="Phobius"/>
    </source>
</evidence>
<comment type="subcellular location">
    <subcellularLocation>
        <location evidence="1">Membrane</location>
        <topology evidence="1">Multi-pass membrane protein</topology>
    </subcellularLocation>
</comment>
<evidence type="ECO:0000256" key="3">
    <source>
        <dbReference type="ARBA" id="ARBA00022989"/>
    </source>
</evidence>
<feature type="transmembrane region" description="Helical" evidence="5">
    <location>
        <begin position="48"/>
        <end position="71"/>
    </location>
</feature>
<evidence type="ECO:0000313" key="8">
    <source>
        <dbReference type="Proteomes" id="UP000831817"/>
    </source>
</evidence>
<dbReference type="InterPro" id="IPR000412">
    <property type="entry name" value="ABC_2_transport"/>
</dbReference>
<feature type="domain" description="ABC transmembrane type-2" evidence="6">
    <location>
        <begin position="14"/>
        <end position="239"/>
    </location>
</feature>
<dbReference type="InterPro" id="IPR013525">
    <property type="entry name" value="ABC2_TM"/>
</dbReference>
<organism evidence="7 8">
    <name type="scientific">Methanothermobacter tenebrarum</name>
    <dbReference type="NCBI Taxonomy" id="680118"/>
    <lineage>
        <taxon>Archaea</taxon>
        <taxon>Methanobacteriati</taxon>
        <taxon>Methanobacteriota</taxon>
        <taxon>Methanomada group</taxon>
        <taxon>Methanobacteria</taxon>
        <taxon>Methanobacteriales</taxon>
        <taxon>Methanobacteriaceae</taxon>
        <taxon>Methanothermobacter</taxon>
    </lineage>
</organism>
<keyword evidence="2 5" id="KW-0812">Transmembrane</keyword>
<keyword evidence="8" id="KW-1185">Reference proteome</keyword>
<evidence type="ECO:0000259" key="6">
    <source>
        <dbReference type="PROSITE" id="PS51012"/>
    </source>
</evidence>
<feature type="transmembrane region" description="Helical" evidence="5">
    <location>
        <begin position="91"/>
        <end position="116"/>
    </location>
</feature>
<protein>
    <submittedName>
        <fullName evidence="7">ABC transporter</fullName>
    </submittedName>
</protein>
<dbReference type="InterPro" id="IPR047817">
    <property type="entry name" value="ABC2_TM_bact-type"/>
</dbReference>